<evidence type="ECO:0000313" key="2">
    <source>
        <dbReference type="EMBL" id="PKK91380.1"/>
    </source>
</evidence>
<evidence type="ECO:0000313" key="3">
    <source>
        <dbReference type="Proteomes" id="UP000233256"/>
    </source>
</evidence>
<proteinExistence type="predicted"/>
<dbReference type="Pfam" id="PF12611">
    <property type="entry name" value="Flagellar_put"/>
    <property type="match status" value="1"/>
</dbReference>
<organism evidence="2 3">
    <name type="scientific">Candidatus Wallbacteria bacterium HGW-Wallbacteria-1</name>
    <dbReference type="NCBI Taxonomy" id="2013854"/>
    <lineage>
        <taxon>Bacteria</taxon>
        <taxon>Candidatus Walliibacteriota</taxon>
    </lineage>
</organism>
<feature type="region of interest" description="Disordered" evidence="1">
    <location>
        <begin position="1"/>
        <end position="36"/>
    </location>
</feature>
<evidence type="ECO:0008006" key="4">
    <source>
        <dbReference type="Google" id="ProtNLM"/>
    </source>
</evidence>
<dbReference type="AlphaFoldDB" id="A0A2N1PSS7"/>
<name>A0A2N1PSS7_9BACT</name>
<dbReference type="NCBIfam" id="TIGR02530">
    <property type="entry name" value="flg_new"/>
    <property type="match status" value="1"/>
</dbReference>
<dbReference type="Proteomes" id="UP000233256">
    <property type="component" value="Unassembled WGS sequence"/>
</dbReference>
<gene>
    <name evidence="2" type="ORF">CVV64_06335</name>
</gene>
<sequence>MKNFRLTGYGLPISQGKPGNISGNKEKPDELTGAGDGQNFREMLDARTRKSAPLSFSMHASQRLNDRRISMTPSEEARLGDLVDKARVKGSREALVIMDGRGFVVSVRNNTVITVLDNSQLKDSVVTNIDTAVIG</sequence>
<evidence type="ECO:0000256" key="1">
    <source>
        <dbReference type="SAM" id="MobiDB-lite"/>
    </source>
</evidence>
<reference evidence="2 3" key="1">
    <citation type="journal article" date="2017" name="ISME J.">
        <title>Potential for microbial H2 and metal transformations associated with novel bacteria and archaea in deep terrestrial subsurface sediments.</title>
        <authorList>
            <person name="Hernsdorf A.W."/>
            <person name="Amano Y."/>
            <person name="Miyakawa K."/>
            <person name="Ise K."/>
            <person name="Suzuki Y."/>
            <person name="Anantharaman K."/>
            <person name="Probst A."/>
            <person name="Burstein D."/>
            <person name="Thomas B.C."/>
            <person name="Banfield J.F."/>
        </authorList>
    </citation>
    <scope>NUCLEOTIDE SEQUENCE [LARGE SCALE GENOMIC DNA]</scope>
    <source>
        <strain evidence="2">HGW-Wallbacteria-1</strain>
    </source>
</reference>
<comment type="caution">
    <text evidence="2">The sequence shown here is derived from an EMBL/GenBank/DDBJ whole genome shotgun (WGS) entry which is preliminary data.</text>
</comment>
<dbReference type="EMBL" id="PGXC01000003">
    <property type="protein sequence ID" value="PKK91380.1"/>
    <property type="molecule type" value="Genomic_DNA"/>
</dbReference>
<dbReference type="InterPro" id="IPR013367">
    <property type="entry name" value="Flagellar_put"/>
</dbReference>
<accession>A0A2N1PSS7</accession>
<protein>
    <recommendedName>
        <fullName evidence="4">Flagellar protein</fullName>
    </recommendedName>
</protein>